<accession>A0A512JQN5</accession>
<gene>
    <name evidence="2" type="ORF">MGN01_41200</name>
</gene>
<dbReference type="RefSeq" id="WP_147048662.1">
    <property type="nucleotide sequence ID" value="NZ_BJZV01000034.1"/>
</dbReference>
<comment type="caution">
    <text evidence="2">The sequence shown here is derived from an EMBL/GenBank/DDBJ whole genome shotgun (WGS) entry which is preliminary data.</text>
</comment>
<organism evidence="2 3">
    <name type="scientific">Methylobacterium gnaphalii</name>
    <dbReference type="NCBI Taxonomy" id="1010610"/>
    <lineage>
        <taxon>Bacteria</taxon>
        <taxon>Pseudomonadati</taxon>
        <taxon>Pseudomonadota</taxon>
        <taxon>Alphaproteobacteria</taxon>
        <taxon>Hyphomicrobiales</taxon>
        <taxon>Methylobacteriaceae</taxon>
        <taxon>Methylobacterium</taxon>
    </lineage>
</organism>
<reference evidence="2 3" key="1">
    <citation type="submission" date="2019-07" db="EMBL/GenBank/DDBJ databases">
        <title>Whole genome shotgun sequence of Methylobacterium gnaphalii NBRC 107716.</title>
        <authorList>
            <person name="Hosoyama A."/>
            <person name="Uohara A."/>
            <person name="Ohji S."/>
            <person name="Ichikawa N."/>
        </authorList>
    </citation>
    <scope>NUCLEOTIDE SEQUENCE [LARGE SCALE GENOMIC DNA]</scope>
    <source>
        <strain evidence="2 3">NBRC 107716</strain>
    </source>
</reference>
<evidence type="ECO:0000313" key="2">
    <source>
        <dbReference type="EMBL" id="GEP12275.1"/>
    </source>
</evidence>
<keyword evidence="3" id="KW-1185">Reference proteome</keyword>
<dbReference type="AlphaFoldDB" id="A0A512JQN5"/>
<dbReference type="OrthoDB" id="3483205at2"/>
<dbReference type="Proteomes" id="UP000321750">
    <property type="component" value="Unassembled WGS sequence"/>
</dbReference>
<feature type="domain" description="DUF4326" evidence="1">
    <location>
        <begin position="28"/>
        <end position="100"/>
    </location>
</feature>
<evidence type="ECO:0000313" key="3">
    <source>
        <dbReference type="Proteomes" id="UP000321750"/>
    </source>
</evidence>
<name>A0A512JQN5_9HYPH</name>
<dbReference type="Pfam" id="PF14216">
    <property type="entry name" value="DUF4326"/>
    <property type="match status" value="1"/>
</dbReference>
<dbReference type="EMBL" id="BJZV01000034">
    <property type="protein sequence ID" value="GEP12275.1"/>
    <property type="molecule type" value="Genomic_DNA"/>
</dbReference>
<dbReference type="InterPro" id="IPR025475">
    <property type="entry name" value="DUF4326"/>
</dbReference>
<protein>
    <recommendedName>
        <fullName evidence="1">DUF4326 domain-containing protein</fullName>
    </recommendedName>
</protein>
<proteinExistence type="predicted"/>
<evidence type="ECO:0000259" key="1">
    <source>
        <dbReference type="Pfam" id="PF14216"/>
    </source>
</evidence>
<sequence length="116" mass="12787">MRKPVRLRLSRIKGFRLQELSRAVNGLPAVRVARPGMWGNYAAVRCGTLTGEPAVAAFRRWIEDEASDAWKGVAKVNLRGRNLACFCRLDAPCHADVLLEMANAPICEAIEPTRAA</sequence>